<dbReference type="OrthoDB" id="10365877at2759"/>
<feature type="transmembrane region" description="Helical" evidence="1">
    <location>
        <begin position="43"/>
        <end position="61"/>
    </location>
</feature>
<proteinExistence type="predicted"/>
<accession>A0A0V0S962</accession>
<comment type="caution">
    <text evidence="2">The sequence shown here is derived from an EMBL/GenBank/DDBJ whole genome shotgun (WGS) entry which is preliminary data.</text>
</comment>
<reference evidence="2 3" key="1">
    <citation type="submission" date="2015-01" db="EMBL/GenBank/DDBJ databases">
        <title>Evolution of Trichinella species and genotypes.</title>
        <authorList>
            <person name="Korhonen P.K."/>
            <person name="Edoardo P."/>
            <person name="Giuseppe L.R."/>
            <person name="Gasser R.B."/>
        </authorList>
    </citation>
    <scope>NUCLEOTIDE SEQUENCE [LARGE SCALE GENOMIC DNA]</scope>
    <source>
        <strain evidence="2">ISS37</strain>
    </source>
</reference>
<evidence type="ECO:0000313" key="2">
    <source>
        <dbReference type="EMBL" id="KRX23268.1"/>
    </source>
</evidence>
<protein>
    <submittedName>
        <fullName evidence="2">Uncharacterized protein</fullName>
    </submittedName>
</protein>
<evidence type="ECO:0000256" key="1">
    <source>
        <dbReference type="SAM" id="Phobius"/>
    </source>
</evidence>
<gene>
    <name evidence="2" type="ORF">T07_13191</name>
</gene>
<dbReference type="AlphaFoldDB" id="A0A0V0S962"/>
<keyword evidence="1" id="KW-0472">Membrane</keyword>
<name>A0A0V0S962_9BILA</name>
<keyword evidence="1" id="KW-1133">Transmembrane helix</keyword>
<organism evidence="2 3">
    <name type="scientific">Trichinella nelsoni</name>
    <dbReference type="NCBI Taxonomy" id="6336"/>
    <lineage>
        <taxon>Eukaryota</taxon>
        <taxon>Metazoa</taxon>
        <taxon>Ecdysozoa</taxon>
        <taxon>Nematoda</taxon>
        <taxon>Enoplea</taxon>
        <taxon>Dorylaimia</taxon>
        <taxon>Trichinellida</taxon>
        <taxon>Trichinellidae</taxon>
        <taxon>Trichinella</taxon>
    </lineage>
</organism>
<keyword evidence="1" id="KW-0812">Transmembrane</keyword>
<dbReference type="Proteomes" id="UP000054630">
    <property type="component" value="Unassembled WGS sequence"/>
</dbReference>
<evidence type="ECO:0000313" key="3">
    <source>
        <dbReference type="Proteomes" id="UP000054630"/>
    </source>
</evidence>
<dbReference type="EMBL" id="JYDL01000025">
    <property type="protein sequence ID" value="KRX23268.1"/>
    <property type="molecule type" value="Genomic_DNA"/>
</dbReference>
<keyword evidence="3" id="KW-1185">Reference proteome</keyword>
<sequence>MFVIQLFRHLAISVAIVQQDCKQILHLALLLLCLVKWKIIDRWAIIIMIIIVVYTSPEVLTQSMITVAMTKGKTEHTEMGMMIKEEEKR</sequence>